<evidence type="ECO:0000313" key="7">
    <source>
        <dbReference type="EMBL" id="VDL93553.1"/>
    </source>
</evidence>
<gene>
    <name evidence="7" type="ORF">SSLN_LOCUS7168</name>
</gene>
<evidence type="ECO:0000256" key="6">
    <source>
        <dbReference type="RuleBase" id="RU364015"/>
    </source>
</evidence>
<dbReference type="GO" id="GO:0005885">
    <property type="term" value="C:Arp2/3 protein complex"/>
    <property type="evidence" value="ECO:0007669"/>
    <property type="project" value="InterPro"/>
</dbReference>
<keyword evidence="5 6" id="KW-0206">Cytoskeleton</keyword>
<evidence type="ECO:0000256" key="5">
    <source>
        <dbReference type="ARBA" id="ARBA00023212"/>
    </source>
</evidence>
<dbReference type="AlphaFoldDB" id="A0A183SSH0"/>
<evidence type="ECO:0000256" key="1">
    <source>
        <dbReference type="ARBA" id="ARBA00004245"/>
    </source>
</evidence>
<comment type="function">
    <text evidence="6">Functions as actin-binding component of the Arp2/3 complex which is involved in regulation of actin polymerization and together with an activating nucleation-promoting factor (NPF) mediates the formation of branched actin networks.</text>
</comment>
<keyword evidence="3 6" id="KW-0963">Cytoplasm</keyword>
<keyword evidence="4 6" id="KW-0009">Actin-binding</keyword>
<dbReference type="Proteomes" id="UP000275846">
    <property type="component" value="Unassembled WGS sequence"/>
</dbReference>
<name>A0A183SSH0_SCHSO</name>
<reference evidence="9" key="1">
    <citation type="submission" date="2016-06" db="UniProtKB">
        <authorList>
            <consortium name="WormBaseParasite"/>
        </authorList>
    </citation>
    <scope>IDENTIFICATION</scope>
</reference>
<dbReference type="GO" id="GO:0051015">
    <property type="term" value="F:actin filament binding"/>
    <property type="evidence" value="ECO:0007669"/>
    <property type="project" value="TreeGrafter"/>
</dbReference>
<dbReference type="Gene3D" id="3.30.1460.20">
    <property type="match status" value="2"/>
</dbReference>
<protein>
    <recommendedName>
        <fullName evidence="6">Arp2/3 complex 34 kDa subunit</fullName>
    </recommendedName>
</protein>
<reference evidence="7 8" key="2">
    <citation type="submission" date="2018-11" db="EMBL/GenBank/DDBJ databases">
        <authorList>
            <consortium name="Pathogen Informatics"/>
        </authorList>
    </citation>
    <scope>NUCLEOTIDE SEQUENCE [LARGE SCALE GENOMIC DNA]</scope>
    <source>
        <strain evidence="7 8">NST_G2</strain>
    </source>
</reference>
<dbReference type="GO" id="GO:0034314">
    <property type="term" value="P:Arp2/3 complex-mediated actin nucleation"/>
    <property type="evidence" value="ECO:0007669"/>
    <property type="project" value="InterPro"/>
</dbReference>
<evidence type="ECO:0000256" key="2">
    <source>
        <dbReference type="ARBA" id="ARBA00007192"/>
    </source>
</evidence>
<sequence>MVKVTIADFDGVMYNISQDQKSTILSVSITLKFFKDIEKFGDSKVLAREYGQFLRPSAEANSSVTLQIDYNQLPENVEELATKVALLRRNCFASVFEHFFDYQMSKPAETLQGIIHFRTDETMFVQAMSDRATVIFSTRFKDPGDIVLGKTFLQTAPRRNEIDLTYCVTFLNFKPYLAYSVFQEFSEARRRFDGAPQVIYCHKDPPRELAGTDALSGDNIAYITFVLSPRHIDEKHRAKTIDLIHTLRTYLHYHIKCMKAYMQMRMRAKTSEFLKVLNRAHREANTAVAVSVDQSCGFTTGSSAK</sequence>
<accession>A0A183SSH0</accession>
<dbReference type="OrthoDB" id="148331at2759"/>
<evidence type="ECO:0000313" key="9">
    <source>
        <dbReference type="WBParaSite" id="SSLN_0000740301-mRNA-1"/>
    </source>
</evidence>
<dbReference type="SUPFAM" id="SSF69645">
    <property type="entry name" value="Arp2/3 complex subunits"/>
    <property type="match status" value="3"/>
</dbReference>
<dbReference type="STRING" id="70667.A0A183SSH0"/>
<dbReference type="Pfam" id="PF04045">
    <property type="entry name" value="P34-Arc"/>
    <property type="match status" value="2"/>
</dbReference>
<comment type="similarity">
    <text evidence="2 6">Belongs to the ARPC2 family.</text>
</comment>
<evidence type="ECO:0000313" key="8">
    <source>
        <dbReference type="Proteomes" id="UP000275846"/>
    </source>
</evidence>
<dbReference type="GO" id="GO:0005200">
    <property type="term" value="F:structural constituent of cytoskeleton"/>
    <property type="evidence" value="ECO:0007669"/>
    <property type="project" value="TreeGrafter"/>
</dbReference>
<evidence type="ECO:0000256" key="4">
    <source>
        <dbReference type="ARBA" id="ARBA00023203"/>
    </source>
</evidence>
<keyword evidence="8" id="KW-1185">Reference proteome</keyword>
<dbReference type="PANTHER" id="PTHR12058:SF0">
    <property type="entry name" value="ACTIN-RELATED PROTEIN 2_3 COMPLEX SUBUNIT 2"/>
    <property type="match status" value="1"/>
</dbReference>
<comment type="subcellular location">
    <subcellularLocation>
        <location evidence="1 6">Cytoplasm</location>
        <location evidence="1 6">Cytoskeleton</location>
    </subcellularLocation>
</comment>
<dbReference type="GO" id="GO:0030041">
    <property type="term" value="P:actin filament polymerization"/>
    <property type="evidence" value="ECO:0007669"/>
    <property type="project" value="InterPro"/>
</dbReference>
<comment type="subunit">
    <text evidence="6">Component of the Arp2/3 complex.</text>
</comment>
<dbReference type="InterPro" id="IPR007188">
    <property type="entry name" value="ARPC2"/>
</dbReference>
<proteinExistence type="inferred from homology"/>
<dbReference type="WBParaSite" id="SSLN_0000740301-mRNA-1">
    <property type="protein sequence ID" value="SSLN_0000740301-mRNA-1"/>
    <property type="gene ID" value="SSLN_0000740301"/>
</dbReference>
<dbReference type="PANTHER" id="PTHR12058">
    <property type="entry name" value="ARP2/3 COMPLEX 34 KDA SUBUNIT"/>
    <property type="match status" value="1"/>
</dbReference>
<organism evidence="9">
    <name type="scientific">Schistocephalus solidus</name>
    <name type="common">Tapeworm</name>
    <dbReference type="NCBI Taxonomy" id="70667"/>
    <lineage>
        <taxon>Eukaryota</taxon>
        <taxon>Metazoa</taxon>
        <taxon>Spiralia</taxon>
        <taxon>Lophotrochozoa</taxon>
        <taxon>Platyhelminthes</taxon>
        <taxon>Cestoda</taxon>
        <taxon>Eucestoda</taxon>
        <taxon>Diphyllobothriidea</taxon>
        <taxon>Diphyllobothriidae</taxon>
        <taxon>Schistocephalus</taxon>
    </lineage>
</organism>
<evidence type="ECO:0000256" key="3">
    <source>
        <dbReference type="ARBA" id="ARBA00022490"/>
    </source>
</evidence>
<dbReference type="InterPro" id="IPR034666">
    <property type="entry name" value="ARPC2/4"/>
</dbReference>
<dbReference type="EMBL" id="UYSU01034018">
    <property type="protein sequence ID" value="VDL93553.1"/>
    <property type="molecule type" value="Genomic_DNA"/>
</dbReference>